<name>A0ACC2INU8_9PLEO</name>
<dbReference type="Proteomes" id="UP001153331">
    <property type="component" value="Unassembled WGS sequence"/>
</dbReference>
<sequence length="341" mass="37737">MSSKTNGFAQGTVLRVAYSMLGLTSCVVLARAGLGFLWRKRLTASDCLVYLAFSCYATMCALYICSSPYMQRLYDVVNGVTPPYAEMEADTVKMTKMVFAAPCLPRRFAAIWWITVGICIITHIGNYVFYFRSCGTISGFWKGGCEGHAAKNAQLTSLFYSFTADTITNLMIMALPIRLIWNLQMPRSRKYAIGLLFASGVICIIFASLRVAQVAVNAAKPEADGEPLDPTWLAIWGMVECSIAVIIGCCPAFAVLVNSFQTRDTYDSQGYWKQSESGTDQLQLRTIGSMGTRERNHHLGLETTDLHWAGAHSNQEHLKTYHDGIRVLTTVTQSQVVAAHR</sequence>
<dbReference type="EMBL" id="JAPHNI010000078">
    <property type="protein sequence ID" value="KAJ8116804.1"/>
    <property type="molecule type" value="Genomic_DNA"/>
</dbReference>
<reference evidence="1" key="1">
    <citation type="submission" date="2022-11" db="EMBL/GenBank/DDBJ databases">
        <title>Genome Sequence of Boeremia exigua.</title>
        <authorList>
            <person name="Buettner E."/>
        </authorList>
    </citation>
    <scope>NUCLEOTIDE SEQUENCE</scope>
    <source>
        <strain evidence="1">CU02</strain>
    </source>
</reference>
<keyword evidence="2" id="KW-1185">Reference proteome</keyword>
<accession>A0ACC2INU8</accession>
<evidence type="ECO:0000313" key="1">
    <source>
        <dbReference type="EMBL" id="KAJ8116804.1"/>
    </source>
</evidence>
<proteinExistence type="predicted"/>
<gene>
    <name evidence="1" type="ORF">OPT61_g1843</name>
</gene>
<protein>
    <submittedName>
        <fullName evidence="1">Uncharacterized protein</fullName>
    </submittedName>
</protein>
<comment type="caution">
    <text evidence="1">The sequence shown here is derived from an EMBL/GenBank/DDBJ whole genome shotgun (WGS) entry which is preliminary data.</text>
</comment>
<evidence type="ECO:0000313" key="2">
    <source>
        <dbReference type="Proteomes" id="UP001153331"/>
    </source>
</evidence>
<organism evidence="1 2">
    <name type="scientific">Boeremia exigua</name>
    <dbReference type="NCBI Taxonomy" id="749465"/>
    <lineage>
        <taxon>Eukaryota</taxon>
        <taxon>Fungi</taxon>
        <taxon>Dikarya</taxon>
        <taxon>Ascomycota</taxon>
        <taxon>Pezizomycotina</taxon>
        <taxon>Dothideomycetes</taxon>
        <taxon>Pleosporomycetidae</taxon>
        <taxon>Pleosporales</taxon>
        <taxon>Pleosporineae</taxon>
        <taxon>Didymellaceae</taxon>
        <taxon>Boeremia</taxon>
    </lineage>
</organism>